<name>A0A427Y4R3_9TREE</name>
<dbReference type="Proteomes" id="UP000279236">
    <property type="component" value="Unassembled WGS sequence"/>
</dbReference>
<feature type="compositionally biased region" description="Polar residues" evidence="6">
    <location>
        <begin position="19"/>
        <end position="30"/>
    </location>
</feature>
<evidence type="ECO:0000256" key="2">
    <source>
        <dbReference type="ARBA" id="ARBA00022723"/>
    </source>
</evidence>
<dbReference type="InterPro" id="IPR007219">
    <property type="entry name" value="XnlR_reg_dom"/>
</dbReference>
<evidence type="ECO:0000313" key="8">
    <source>
        <dbReference type="EMBL" id="RSH86062.1"/>
    </source>
</evidence>
<keyword evidence="2" id="KW-0479">Metal-binding</keyword>
<dbReference type="GO" id="GO:0008270">
    <property type="term" value="F:zinc ion binding"/>
    <property type="evidence" value="ECO:0007669"/>
    <property type="project" value="InterPro"/>
</dbReference>
<keyword evidence="3" id="KW-0805">Transcription regulation</keyword>
<accession>A0A427Y4R3</accession>
<dbReference type="GO" id="GO:0003677">
    <property type="term" value="F:DNA binding"/>
    <property type="evidence" value="ECO:0007669"/>
    <property type="project" value="InterPro"/>
</dbReference>
<dbReference type="OrthoDB" id="2123952at2759"/>
<feature type="domain" description="Xylanolytic transcriptional activator regulatory" evidence="7">
    <location>
        <begin position="170"/>
        <end position="244"/>
    </location>
</feature>
<dbReference type="GO" id="GO:0006351">
    <property type="term" value="P:DNA-templated transcription"/>
    <property type="evidence" value="ECO:0007669"/>
    <property type="project" value="InterPro"/>
</dbReference>
<feature type="region of interest" description="Disordered" evidence="6">
    <location>
        <begin position="14"/>
        <end position="52"/>
    </location>
</feature>
<dbReference type="PANTHER" id="PTHR47338">
    <property type="entry name" value="ZN(II)2CYS6 TRANSCRIPTION FACTOR (EUROFUNG)-RELATED"/>
    <property type="match status" value="1"/>
</dbReference>
<keyword evidence="9" id="KW-1185">Reference proteome</keyword>
<evidence type="ECO:0000256" key="3">
    <source>
        <dbReference type="ARBA" id="ARBA00023015"/>
    </source>
</evidence>
<comment type="subcellular location">
    <subcellularLocation>
        <location evidence="1">Nucleus</location>
    </subcellularLocation>
</comment>
<gene>
    <name evidence="8" type="ORF">EHS24_004271</name>
</gene>
<evidence type="ECO:0000256" key="6">
    <source>
        <dbReference type="SAM" id="MobiDB-lite"/>
    </source>
</evidence>
<dbReference type="Pfam" id="PF04082">
    <property type="entry name" value="Fungal_trans"/>
    <property type="match status" value="1"/>
</dbReference>
<dbReference type="RefSeq" id="XP_028478847.1">
    <property type="nucleotide sequence ID" value="XM_028619875.1"/>
</dbReference>
<keyword evidence="4" id="KW-0804">Transcription</keyword>
<organism evidence="8 9">
    <name type="scientific">Apiotrichum porosum</name>
    <dbReference type="NCBI Taxonomy" id="105984"/>
    <lineage>
        <taxon>Eukaryota</taxon>
        <taxon>Fungi</taxon>
        <taxon>Dikarya</taxon>
        <taxon>Basidiomycota</taxon>
        <taxon>Agaricomycotina</taxon>
        <taxon>Tremellomycetes</taxon>
        <taxon>Trichosporonales</taxon>
        <taxon>Trichosporonaceae</taxon>
        <taxon>Apiotrichum</taxon>
    </lineage>
</organism>
<dbReference type="PANTHER" id="PTHR47338:SF7">
    <property type="entry name" value="ZN(II)2CYS6 TRANSCRIPTION FACTOR (EUROFUNG)"/>
    <property type="match status" value="1"/>
</dbReference>
<dbReference type="GO" id="GO:0005634">
    <property type="term" value="C:nucleus"/>
    <property type="evidence" value="ECO:0007669"/>
    <property type="project" value="UniProtKB-SubCell"/>
</dbReference>
<evidence type="ECO:0000313" key="9">
    <source>
        <dbReference type="Proteomes" id="UP000279236"/>
    </source>
</evidence>
<comment type="caution">
    <text evidence="8">The sequence shown here is derived from an EMBL/GenBank/DDBJ whole genome shotgun (WGS) entry which is preliminary data.</text>
</comment>
<reference evidence="8 9" key="1">
    <citation type="submission" date="2018-11" db="EMBL/GenBank/DDBJ databases">
        <title>Genome sequence of Apiotrichum porosum DSM 27194.</title>
        <authorList>
            <person name="Aliyu H."/>
            <person name="Gorte O."/>
            <person name="Ochsenreither K."/>
        </authorList>
    </citation>
    <scope>NUCLEOTIDE SEQUENCE [LARGE SCALE GENOMIC DNA]</scope>
    <source>
        <strain evidence="8 9">DSM 27194</strain>
    </source>
</reference>
<dbReference type="AlphaFoldDB" id="A0A427Y4R3"/>
<dbReference type="CDD" id="cd12148">
    <property type="entry name" value="fungal_TF_MHR"/>
    <property type="match status" value="1"/>
</dbReference>
<keyword evidence="5" id="KW-0539">Nucleus</keyword>
<proteinExistence type="predicted"/>
<dbReference type="SMART" id="SM00906">
    <property type="entry name" value="Fungal_trans"/>
    <property type="match status" value="1"/>
</dbReference>
<evidence type="ECO:0000256" key="5">
    <source>
        <dbReference type="ARBA" id="ARBA00023242"/>
    </source>
</evidence>
<evidence type="ECO:0000256" key="1">
    <source>
        <dbReference type="ARBA" id="ARBA00004123"/>
    </source>
</evidence>
<dbReference type="EMBL" id="RSCE01000002">
    <property type="protein sequence ID" value="RSH86062.1"/>
    <property type="molecule type" value="Genomic_DNA"/>
</dbReference>
<dbReference type="GeneID" id="39588814"/>
<dbReference type="STRING" id="105984.A0A427Y4R3"/>
<evidence type="ECO:0000256" key="4">
    <source>
        <dbReference type="ARBA" id="ARBA00023163"/>
    </source>
</evidence>
<evidence type="ECO:0000259" key="7">
    <source>
        <dbReference type="SMART" id="SM00906"/>
    </source>
</evidence>
<feature type="region of interest" description="Disordered" evidence="6">
    <location>
        <begin position="525"/>
        <end position="546"/>
    </location>
</feature>
<dbReference type="InterPro" id="IPR050815">
    <property type="entry name" value="TF_fung"/>
</dbReference>
<dbReference type="GO" id="GO:0000981">
    <property type="term" value="F:DNA-binding transcription factor activity, RNA polymerase II-specific"/>
    <property type="evidence" value="ECO:0007669"/>
    <property type="project" value="InterPro"/>
</dbReference>
<sequence>MTCEYTSTKAAPTVGIDVTPSSAENNSPHQSLAMEEVEREPPRRRTISKSPKPTSIEALPRALLDKHIEAFFTYVYPSQANAIIHRGTLQSGILSGTVSPKLLLAICAVASRFIHTGSGYIPLQGSSQATMWAKEAKTILILEEDMSLDTVACALILAKHDINSGKFSSAWVLTSIANRCALALGLHCELPPDHPATGIERETRRRLMWGCYCLDRMMATGVPEYITTNASIFKIKLPCEEHHYLFGQPVDSPIPTLEKFIPNDPVNAKMESVGLFGQYVRSLEARTMVLACTRTRERDRLVPWDPDSPFQLCIRKMHAWKEALPPSFRLSSETIYARQSQNQLTALAMLHIWYDQTTTDLYRVAFPGFPESANPDLLAMAPPGWVENIQLACVAHAKSITATLAIISKHVDPDTFVFLDASLPICVYESMRMQVLNLFMVPPERQLDELEEVKASFELMMGFVERMRRYFRQAEWLLKEMRRLLRRHGIVINGGSQSSASETSGSQTPNHPWIRRVRGLRNIDDTPALPLSDEPRGGALEQQYPPNVENQPAMVDLGLEGLGSEQAQEDMTTFLSQYEWGRETSSIGSFLSMLGEWTAPGFDANAFTLGNGDLV</sequence>
<protein>
    <recommendedName>
        <fullName evidence="7">Xylanolytic transcriptional activator regulatory domain-containing protein</fullName>
    </recommendedName>
</protein>